<evidence type="ECO:0000313" key="2">
    <source>
        <dbReference type="EMBL" id="ANW96810.1"/>
    </source>
</evidence>
<dbReference type="OrthoDB" id="8913664at2"/>
<dbReference type="EMBL" id="CP014224">
    <property type="protein sequence ID" value="ANW96810.1"/>
    <property type="molecule type" value="Genomic_DNA"/>
</dbReference>
<evidence type="ECO:0000313" key="3">
    <source>
        <dbReference type="Proteomes" id="UP000092967"/>
    </source>
</evidence>
<dbReference type="SMART" id="SM00089">
    <property type="entry name" value="PKD"/>
    <property type="match status" value="1"/>
</dbReference>
<dbReference type="STRING" id="1790137.AXE80_11200"/>
<dbReference type="Pfam" id="PF18911">
    <property type="entry name" value="PKD_4"/>
    <property type="match status" value="1"/>
</dbReference>
<reference evidence="2 3" key="1">
    <citation type="submission" date="2016-02" db="EMBL/GenBank/DDBJ databases">
        <authorList>
            <person name="Wen L."/>
            <person name="He K."/>
            <person name="Yang H."/>
        </authorList>
    </citation>
    <scope>NUCLEOTIDE SEQUENCE [LARGE SCALE GENOMIC DNA]</scope>
    <source>
        <strain evidence="2 3">CZ1127</strain>
    </source>
</reference>
<dbReference type="InterPro" id="IPR022409">
    <property type="entry name" value="PKD/Chitinase_dom"/>
</dbReference>
<dbReference type="CDD" id="cd00146">
    <property type="entry name" value="PKD"/>
    <property type="match status" value="1"/>
</dbReference>
<dbReference type="SUPFAM" id="SSF49299">
    <property type="entry name" value="PKD domain"/>
    <property type="match status" value="1"/>
</dbReference>
<gene>
    <name evidence="2" type="ORF">AXE80_11200</name>
</gene>
<dbReference type="KEGG" id="wfu:AXE80_11200"/>
<dbReference type="InterPro" id="IPR035986">
    <property type="entry name" value="PKD_dom_sf"/>
</dbReference>
<sequence length="283" mass="29674">MDITKLVAAITLLLTFNACTEDLPEAGSKPDNTPPSSSFSAEEQSGDYLTYLFTNTSDSATDYEWDFGDAASGADNTSTEKDPSHTFSGEGTYTVTLVASDKLGVESTFSSTVEVVEPDAPSVFVPTILEAGFEDGGLAGGTGDGRDSWRISGGKIFGITSSPVRTGSQGAKFDAGDPRVAYQELTVTPNADYIVSIYYTMKTDPAGGALRLAVLGEAISNASEAEAAIIASVSGTDQTSASDYVQMTLEFNSGNRSTIAIWIDSNNITEARVDDVTIIAKPE</sequence>
<keyword evidence="3" id="KW-1185">Reference proteome</keyword>
<dbReference type="AlphaFoldDB" id="A0A1B1Y7Q6"/>
<accession>A0A1B1Y7Q6</accession>
<dbReference type="Proteomes" id="UP000092967">
    <property type="component" value="Chromosome"/>
</dbReference>
<organism evidence="2 3">
    <name type="scientific">Wenyingzhuangia fucanilytica</name>
    <dbReference type="NCBI Taxonomy" id="1790137"/>
    <lineage>
        <taxon>Bacteria</taxon>
        <taxon>Pseudomonadati</taxon>
        <taxon>Bacteroidota</taxon>
        <taxon>Flavobacteriia</taxon>
        <taxon>Flavobacteriales</taxon>
        <taxon>Flavobacteriaceae</taxon>
        <taxon>Wenyingzhuangia</taxon>
    </lineage>
</organism>
<dbReference type="Gene3D" id="2.60.120.260">
    <property type="entry name" value="Galactose-binding domain-like"/>
    <property type="match status" value="1"/>
</dbReference>
<feature type="domain" description="PKD" evidence="1">
    <location>
        <begin position="49"/>
        <end position="122"/>
    </location>
</feature>
<dbReference type="InterPro" id="IPR000601">
    <property type="entry name" value="PKD_dom"/>
</dbReference>
<name>A0A1B1Y7Q6_9FLAO</name>
<evidence type="ECO:0000259" key="1">
    <source>
        <dbReference type="PROSITE" id="PS50093"/>
    </source>
</evidence>
<dbReference type="InterPro" id="IPR013783">
    <property type="entry name" value="Ig-like_fold"/>
</dbReference>
<dbReference type="PROSITE" id="PS50093">
    <property type="entry name" value="PKD"/>
    <property type="match status" value="1"/>
</dbReference>
<dbReference type="Gene3D" id="2.60.40.10">
    <property type="entry name" value="Immunoglobulins"/>
    <property type="match status" value="1"/>
</dbReference>
<proteinExistence type="predicted"/>
<protein>
    <recommendedName>
        <fullName evidence="1">PKD domain-containing protein</fullName>
    </recommendedName>
</protein>